<keyword evidence="3" id="KW-1185">Reference proteome</keyword>
<dbReference type="GO" id="GO:0006368">
    <property type="term" value="P:transcription elongation by RNA polymerase II"/>
    <property type="evidence" value="ECO:0007669"/>
    <property type="project" value="InterPro"/>
</dbReference>
<name>S8AT03_DACHA</name>
<organism evidence="2 3">
    <name type="scientific">Dactylellina haptotyla (strain CBS 200.50)</name>
    <name type="common">Nematode-trapping fungus</name>
    <name type="synonym">Monacrosporium haptotylum</name>
    <dbReference type="NCBI Taxonomy" id="1284197"/>
    <lineage>
        <taxon>Eukaryota</taxon>
        <taxon>Fungi</taxon>
        <taxon>Dikarya</taxon>
        <taxon>Ascomycota</taxon>
        <taxon>Pezizomycotina</taxon>
        <taxon>Orbiliomycetes</taxon>
        <taxon>Orbiliales</taxon>
        <taxon>Orbiliaceae</taxon>
        <taxon>Dactylellina</taxon>
    </lineage>
</organism>
<evidence type="ECO:0000313" key="2">
    <source>
        <dbReference type="EMBL" id="EPS44106.1"/>
    </source>
</evidence>
<dbReference type="OMA" id="CPHIASE"/>
<dbReference type="PANTHER" id="PTHR15141">
    <property type="entry name" value="TRANSCRIPTION ELONGATION FACTOR B POLYPEPTIDE 3"/>
    <property type="match status" value="1"/>
</dbReference>
<evidence type="ECO:0000313" key="3">
    <source>
        <dbReference type="Proteomes" id="UP000015100"/>
    </source>
</evidence>
<dbReference type="STRING" id="1284197.S8AT03"/>
<gene>
    <name evidence="2" type="ORF">H072_1964</name>
</gene>
<dbReference type="GO" id="GO:0070449">
    <property type="term" value="C:elongin complex"/>
    <property type="evidence" value="ECO:0007669"/>
    <property type="project" value="InterPro"/>
</dbReference>
<dbReference type="Gene3D" id="6.10.250.3180">
    <property type="match status" value="1"/>
</dbReference>
<feature type="region of interest" description="Disordered" evidence="1">
    <location>
        <begin position="155"/>
        <end position="199"/>
    </location>
</feature>
<dbReference type="AlphaFoldDB" id="S8AT03"/>
<accession>S8AT03</accession>
<protein>
    <recommendedName>
        <fullName evidence="4">Elongin-A</fullName>
    </recommendedName>
</protein>
<dbReference type="HOGENOM" id="CLU_1372162_0_0_1"/>
<comment type="caution">
    <text evidence="2">The sequence shown here is derived from an EMBL/GenBank/DDBJ whole genome shotgun (WGS) entry which is preliminary data.</text>
</comment>
<dbReference type="eggNOG" id="KOG2821">
    <property type="taxonomic scope" value="Eukaryota"/>
</dbReference>
<dbReference type="Pfam" id="PF06881">
    <property type="entry name" value="Elongin_A"/>
    <property type="match status" value="1"/>
</dbReference>
<dbReference type="OrthoDB" id="21513at2759"/>
<proteinExistence type="predicted"/>
<dbReference type="InterPro" id="IPR010684">
    <property type="entry name" value="RNA_pol_II_trans_fac_SIII_A"/>
</dbReference>
<dbReference type="PANTHER" id="PTHR15141:SF76">
    <property type="entry name" value="TRANSCRIPTION ELONGATION FACTOR B POLYPEPTIDE 3"/>
    <property type="match status" value="1"/>
</dbReference>
<evidence type="ECO:0008006" key="4">
    <source>
        <dbReference type="Google" id="ProtNLM"/>
    </source>
</evidence>
<sequence length="199" mass="22773">MYQLEGDSFPTLFELAKRACIRNVDAIDDVGDLPYSIVRPILQKLENPKKLETIQENCPHIASETAELWRVFIRRDFGEEALERCHPKDSRRWNILYRKLQREQEVKDHADIEKLKEDMKKLNDKRRKRQAGFCGVRSEDVAKLRSLDRGFSGMGRASGSWSTMPSGSGGGSRWGSTTTSSGPFKNGTLNRVIMKGRRK</sequence>
<dbReference type="EMBL" id="AQGS01000059">
    <property type="protein sequence ID" value="EPS44106.1"/>
    <property type="molecule type" value="Genomic_DNA"/>
</dbReference>
<reference evidence="2 3" key="1">
    <citation type="journal article" date="2013" name="PLoS Genet.">
        <title>Genomic mechanisms accounting for the adaptation to parasitism in nematode-trapping fungi.</title>
        <authorList>
            <person name="Meerupati T."/>
            <person name="Andersson K.M."/>
            <person name="Friman E."/>
            <person name="Kumar D."/>
            <person name="Tunlid A."/>
            <person name="Ahren D."/>
        </authorList>
    </citation>
    <scope>NUCLEOTIDE SEQUENCE [LARGE SCALE GENOMIC DNA]</scope>
    <source>
        <strain evidence="2 3">CBS 200.50</strain>
    </source>
</reference>
<dbReference type="InterPro" id="IPR051870">
    <property type="entry name" value="Elongin-A_domain"/>
</dbReference>
<dbReference type="Proteomes" id="UP000015100">
    <property type="component" value="Unassembled WGS sequence"/>
</dbReference>
<evidence type="ECO:0000256" key="1">
    <source>
        <dbReference type="SAM" id="MobiDB-lite"/>
    </source>
</evidence>
<reference evidence="3" key="2">
    <citation type="submission" date="2013-04" db="EMBL/GenBank/DDBJ databases">
        <title>Genomic mechanisms accounting for the adaptation to parasitism in nematode-trapping fungi.</title>
        <authorList>
            <person name="Ahren D.G."/>
        </authorList>
    </citation>
    <scope>NUCLEOTIDE SEQUENCE [LARGE SCALE GENOMIC DNA]</scope>
    <source>
        <strain evidence="3">CBS 200.50</strain>
    </source>
</reference>